<protein>
    <submittedName>
        <fullName evidence="1">Uncharacterized protein</fullName>
    </submittedName>
</protein>
<gene>
    <name evidence="1" type="ORF">O6H91_01G172700</name>
</gene>
<comment type="caution">
    <text evidence="1">The sequence shown here is derived from an EMBL/GenBank/DDBJ whole genome shotgun (WGS) entry which is preliminary data.</text>
</comment>
<proteinExistence type="predicted"/>
<accession>A0ACC2EZ28</accession>
<keyword evidence="2" id="KW-1185">Reference proteome</keyword>
<evidence type="ECO:0000313" key="2">
    <source>
        <dbReference type="Proteomes" id="UP001162992"/>
    </source>
</evidence>
<sequence length="255" mass="29164">MHVKKSEVEKMLDEVDADGSGEVEYPEFVQIMTTKLESQSHEVKTEVSATHKKQPLPFQLLAQAYRRKKLMEAVMGGDKAAQERLQARAEEAEAERVAVVAAMEAEKKDPTLRYDERNVRTISDDKYKKLKRAQAQKKKETEKRLPEYVVENLDEDVKQALLGLQEDYDQYLIKIDNGSVSQALIQQIAEQKDNMKGEITNPATCKLEVECPINSVSMSMKVHDHNFVDVRHHHSRVNSPCNFFFPPIGSSHMHK</sequence>
<reference evidence="2" key="1">
    <citation type="journal article" date="2024" name="Proc. Natl. Acad. Sci. U.S.A.">
        <title>Extraordinary preservation of gene collinearity over three hundred million years revealed in homosporous lycophytes.</title>
        <authorList>
            <person name="Li C."/>
            <person name="Wickell D."/>
            <person name="Kuo L.Y."/>
            <person name="Chen X."/>
            <person name="Nie B."/>
            <person name="Liao X."/>
            <person name="Peng D."/>
            <person name="Ji J."/>
            <person name="Jenkins J."/>
            <person name="Williams M."/>
            <person name="Shu S."/>
            <person name="Plott C."/>
            <person name="Barry K."/>
            <person name="Rajasekar S."/>
            <person name="Grimwood J."/>
            <person name="Han X."/>
            <person name="Sun S."/>
            <person name="Hou Z."/>
            <person name="He W."/>
            <person name="Dai G."/>
            <person name="Sun C."/>
            <person name="Schmutz J."/>
            <person name="Leebens-Mack J.H."/>
            <person name="Li F.W."/>
            <person name="Wang L."/>
        </authorList>
    </citation>
    <scope>NUCLEOTIDE SEQUENCE [LARGE SCALE GENOMIC DNA]</scope>
    <source>
        <strain evidence="2">cv. PW_Plant_1</strain>
    </source>
</reference>
<organism evidence="1 2">
    <name type="scientific">Diphasiastrum complanatum</name>
    <name type="common">Issler's clubmoss</name>
    <name type="synonym">Lycopodium complanatum</name>
    <dbReference type="NCBI Taxonomy" id="34168"/>
    <lineage>
        <taxon>Eukaryota</taxon>
        <taxon>Viridiplantae</taxon>
        <taxon>Streptophyta</taxon>
        <taxon>Embryophyta</taxon>
        <taxon>Tracheophyta</taxon>
        <taxon>Lycopodiopsida</taxon>
        <taxon>Lycopodiales</taxon>
        <taxon>Lycopodiaceae</taxon>
        <taxon>Lycopodioideae</taxon>
        <taxon>Diphasiastrum</taxon>
    </lineage>
</organism>
<dbReference type="Proteomes" id="UP001162992">
    <property type="component" value="Chromosome 1"/>
</dbReference>
<evidence type="ECO:0000313" key="1">
    <source>
        <dbReference type="EMBL" id="KAJ7571687.1"/>
    </source>
</evidence>
<dbReference type="EMBL" id="CM055092">
    <property type="protein sequence ID" value="KAJ7571687.1"/>
    <property type="molecule type" value="Genomic_DNA"/>
</dbReference>
<name>A0ACC2EZ28_DIPCM</name>